<dbReference type="Proteomes" id="UP000596742">
    <property type="component" value="Unassembled WGS sequence"/>
</dbReference>
<dbReference type="AlphaFoldDB" id="A0A8B6H166"/>
<feature type="region of interest" description="Disordered" evidence="2">
    <location>
        <begin position="159"/>
        <end position="181"/>
    </location>
</feature>
<dbReference type="Gene3D" id="2.60.120.680">
    <property type="entry name" value="GOLD domain"/>
    <property type="match status" value="1"/>
</dbReference>
<dbReference type="PROSITE" id="PS51228">
    <property type="entry name" value="ACB_2"/>
    <property type="match status" value="1"/>
</dbReference>
<feature type="region of interest" description="Disordered" evidence="2">
    <location>
        <begin position="271"/>
        <end position="337"/>
    </location>
</feature>
<keyword evidence="5" id="KW-1185">Reference proteome</keyword>
<feature type="domain" description="ACB" evidence="3">
    <location>
        <begin position="45"/>
        <end position="146"/>
    </location>
</feature>
<dbReference type="FunFam" id="2.60.120.680:FF:000011">
    <property type="entry name" value="Predicted protein"/>
    <property type="match status" value="1"/>
</dbReference>
<evidence type="ECO:0000256" key="1">
    <source>
        <dbReference type="ARBA" id="ARBA00022990"/>
    </source>
</evidence>
<dbReference type="InterPro" id="IPR009038">
    <property type="entry name" value="GOLD_dom"/>
</dbReference>
<comment type="caution">
    <text evidence="4">The sequence shown here is derived from an EMBL/GenBank/DDBJ whole genome shotgun (WGS) entry which is preliminary data.</text>
</comment>
<evidence type="ECO:0000256" key="2">
    <source>
        <dbReference type="SAM" id="MobiDB-lite"/>
    </source>
</evidence>
<dbReference type="InterPro" id="IPR036598">
    <property type="entry name" value="GOLD_dom_sf"/>
</dbReference>
<evidence type="ECO:0000313" key="5">
    <source>
        <dbReference type="Proteomes" id="UP000596742"/>
    </source>
</evidence>
<dbReference type="EMBL" id="UYJE01009312">
    <property type="protein sequence ID" value="VDI72257.1"/>
    <property type="molecule type" value="Genomic_DNA"/>
</dbReference>
<dbReference type="PANTHER" id="PTHR22973:SF12">
    <property type="entry name" value="LD35087P"/>
    <property type="match status" value="1"/>
</dbReference>
<feature type="compositionally biased region" description="Polar residues" evidence="2">
    <location>
        <begin position="316"/>
        <end position="330"/>
    </location>
</feature>
<reference evidence="4" key="1">
    <citation type="submission" date="2018-11" db="EMBL/GenBank/DDBJ databases">
        <authorList>
            <person name="Alioto T."/>
            <person name="Alioto T."/>
        </authorList>
    </citation>
    <scope>NUCLEOTIDE SEQUENCE</scope>
</reference>
<dbReference type="SUPFAM" id="SSF47027">
    <property type="entry name" value="Acyl-CoA binding protein"/>
    <property type="match status" value="1"/>
</dbReference>
<sequence length="471" mass="54537">MADTDKLANEVKTMTLQNGESTAPNNSSDDFMNDWGFPLPDLYKLSLRFYKGTTNGSEKDGKAIHLTYKEKLRLVAYTKQAAHGKYRNDVSPDVGFLDVVGNDRSTRLSTDPSMWQAWQNLGDMSKESAMMEFIKLVDSQCGLLRPYIEAHKAENMEKIKKQREAEEQRRREEEEKERKRLEEEAQRQLEMERKRQLEQEMQIRTALNQQTAVQFSQYATQQCPGNKQQQEELIRQLQEQHFQQYMQQVYQQQLLHQQQQYQQLQQNTSSAQQLQQNMSSAAPNTTTTNNNPNVTTVITKTETKELTQAQQQQLQPNGLTSVPTEQPDTNGNKEDHELPPLAAASMWTRKDIKEFKESLRKDKDSVIKIGSGETVTVRVPTHEDGSCLFWEFSTDYYDIGFGVYFEWTVEPSNAVTVHVSESSDEEDLEEEQQGLFNRGRNVMCEEQDFNVKYCSIFMGKNIRPNKKVFVL</sequence>
<keyword evidence="1" id="KW-0007">Acetylation</keyword>
<organism evidence="4 5">
    <name type="scientific">Mytilus galloprovincialis</name>
    <name type="common">Mediterranean mussel</name>
    <dbReference type="NCBI Taxonomy" id="29158"/>
    <lineage>
        <taxon>Eukaryota</taxon>
        <taxon>Metazoa</taxon>
        <taxon>Spiralia</taxon>
        <taxon>Lophotrochozoa</taxon>
        <taxon>Mollusca</taxon>
        <taxon>Bivalvia</taxon>
        <taxon>Autobranchia</taxon>
        <taxon>Pteriomorphia</taxon>
        <taxon>Mytilida</taxon>
        <taxon>Mytiloidea</taxon>
        <taxon>Mytilidae</taxon>
        <taxon>Mytilinae</taxon>
        <taxon>Mytilus</taxon>
    </lineage>
</organism>
<feature type="compositionally biased region" description="Low complexity" evidence="2">
    <location>
        <begin position="283"/>
        <end position="315"/>
    </location>
</feature>
<dbReference type="InterPro" id="IPR035984">
    <property type="entry name" value="Acyl-CoA-binding_sf"/>
</dbReference>
<accession>A0A8B6H166</accession>
<dbReference type="InterPro" id="IPR000582">
    <property type="entry name" value="Acyl-CoA-binding_protein"/>
</dbReference>
<dbReference type="Pfam" id="PF00887">
    <property type="entry name" value="ACBP"/>
    <property type="match status" value="1"/>
</dbReference>
<dbReference type="SUPFAM" id="SSF101576">
    <property type="entry name" value="Supernatant protein factor (SPF), C-terminal domain"/>
    <property type="match status" value="1"/>
</dbReference>
<evidence type="ECO:0000313" key="4">
    <source>
        <dbReference type="EMBL" id="VDI72257.1"/>
    </source>
</evidence>
<evidence type="ECO:0000259" key="3">
    <source>
        <dbReference type="PROSITE" id="PS51228"/>
    </source>
</evidence>
<dbReference type="Pfam" id="PF13897">
    <property type="entry name" value="GOLD_2"/>
    <property type="match status" value="1"/>
</dbReference>
<dbReference type="InterPro" id="IPR052269">
    <property type="entry name" value="Golgi-PI4KB_interaction"/>
</dbReference>
<dbReference type="GO" id="GO:0000139">
    <property type="term" value="C:Golgi membrane"/>
    <property type="evidence" value="ECO:0007669"/>
    <property type="project" value="TreeGrafter"/>
</dbReference>
<name>A0A8B6H166_MYTGA</name>
<dbReference type="InterPro" id="IPR014352">
    <property type="entry name" value="FERM/acyl-CoA-bd_prot_sf"/>
</dbReference>
<gene>
    <name evidence="4" type="ORF">MGAL_10B029558</name>
</gene>
<dbReference type="OrthoDB" id="5839451at2759"/>
<dbReference type="GO" id="GO:0000062">
    <property type="term" value="F:fatty-acyl-CoA binding"/>
    <property type="evidence" value="ECO:0007669"/>
    <property type="project" value="InterPro"/>
</dbReference>
<dbReference type="FunFam" id="1.20.80.10:FF:000017">
    <property type="entry name" value="Golgi resident protein GCP60"/>
    <property type="match status" value="1"/>
</dbReference>
<proteinExistence type="predicted"/>
<dbReference type="PANTHER" id="PTHR22973">
    <property type="entry name" value="LD35087P"/>
    <property type="match status" value="1"/>
</dbReference>
<protein>
    <recommendedName>
        <fullName evidence="3">ACB domain-containing protein</fullName>
    </recommendedName>
</protein>
<dbReference type="Gene3D" id="1.20.80.10">
    <property type="match status" value="1"/>
</dbReference>